<keyword evidence="6" id="KW-0695">RNA-directed DNA polymerase</keyword>
<keyword evidence="3" id="KW-0540">Nuclease</keyword>
<evidence type="ECO:0000256" key="5">
    <source>
        <dbReference type="ARBA" id="ARBA00022801"/>
    </source>
</evidence>
<dbReference type="OrthoDB" id="123026at2759"/>
<dbReference type="Proteomes" id="UP000237271">
    <property type="component" value="Unassembled WGS sequence"/>
</dbReference>
<evidence type="ECO:0000313" key="9">
    <source>
        <dbReference type="Proteomes" id="UP000237271"/>
    </source>
</evidence>
<reference evidence="8 9" key="1">
    <citation type="journal article" date="2017" name="Genome Biol. Evol.">
        <title>Phytophthora megakarya and P. palmivora, closely related causal agents of cacao black pod rot, underwent increases in genome sizes and gene numbers by different mechanisms.</title>
        <authorList>
            <person name="Ali S.S."/>
            <person name="Shao J."/>
            <person name="Lary D.J."/>
            <person name="Kronmiller B."/>
            <person name="Shen D."/>
            <person name="Strem M.D."/>
            <person name="Amoako-Attah I."/>
            <person name="Akrofi A.Y."/>
            <person name="Begoude B.A."/>
            <person name="Ten Hoopen G.M."/>
            <person name="Coulibaly K."/>
            <person name="Kebe B.I."/>
            <person name="Melnick R.L."/>
            <person name="Guiltinan M.J."/>
            <person name="Tyler B.M."/>
            <person name="Meinhardt L.W."/>
            <person name="Bailey B.A."/>
        </authorList>
    </citation>
    <scope>NUCLEOTIDE SEQUENCE [LARGE SCALE GENOMIC DNA]</scope>
    <source>
        <strain evidence="9">sbr112.9</strain>
    </source>
</reference>
<protein>
    <recommendedName>
        <fullName evidence="7">Reverse transcriptase RNase H-like domain-containing protein</fullName>
    </recommendedName>
</protein>
<dbReference type="EMBL" id="NCKW01000187">
    <property type="protein sequence ID" value="POM81049.1"/>
    <property type="molecule type" value="Genomic_DNA"/>
</dbReference>
<dbReference type="InterPro" id="IPR041373">
    <property type="entry name" value="RT_RNaseH"/>
</dbReference>
<dbReference type="GO" id="GO:0004519">
    <property type="term" value="F:endonuclease activity"/>
    <property type="evidence" value="ECO:0007669"/>
    <property type="project" value="UniProtKB-KW"/>
</dbReference>
<feature type="domain" description="Reverse transcriptase RNase H-like" evidence="7">
    <location>
        <begin position="4"/>
        <end position="76"/>
    </location>
</feature>
<keyword evidence="9" id="KW-1185">Reference proteome</keyword>
<sequence length="84" mass="9382">MVSPDLDAELFTDASLSGCLIVVTQVVKRGPGLPVAKQQHQMIIFKGGMFKHNELNWAIVEKEAYPIVKACQDLEYTKRIPIVL</sequence>
<keyword evidence="4" id="KW-0255">Endonuclease</keyword>
<dbReference type="Pfam" id="PF17917">
    <property type="entry name" value="RT_RNaseH"/>
    <property type="match status" value="1"/>
</dbReference>
<evidence type="ECO:0000256" key="4">
    <source>
        <dbReference type="ARBA" id="ARBA00022759"/>
    </source>
</evidence>
<evidence type="ECO:0000256" key="1">
    <source>
        <dbReference type="ARBA" id="ARBA00022679"/>
    </source>
</evidence>
<dbReference type="GO" id="GO:0016787">
    <property type="term" value="F:hydrolase activity"/>
    <property type="evidence" value="ECO:0007669"/>
    <property type="project" value="UniProtKB-KW"/>
</dbReference>
<evidence type="ECO:0000256" key="2">
    <source>
        <dbReference type="ARBA" id="ARBA00022695"/>
    </source>
</evidence>
<dbReference type="AlphaFoldDB" id="A0A2P4YTD9"/>
<evidence type="ECO:0000256" key="3">
    <source>
        <dbReference type="ARBA" id="ARBA00022722"/>
    </source>
</evidence>
<accession>A0A2P4YTD9</accession>
<evidence type="ECO:0000259" key="7">
    <source>
        <dbReference type="Pfam" id="PF17917"/>
    </source>
</evidence>
<keyword evidence="5" id="KW-0378">Hydrolase</keyword>
<gene>
    <name evidence="8" type="ORF">PHPALM_1040</name>
</gene>
<evidence type="ECO:0000256" key="6">
    <source>
        <dbReference type="ARBA" id="ARBA00022918"/>
    </source>
</evidence>
<comment type="caution">
    <text evidence="8">The sequence shown here is derived from an EMBL/GenBank/DDBJ whole genome shotgun (WGS) entry which is preliminary data.</text>
</comment>
<keyword evidence="2" id="KW-0548">Nucleotidyltransferase</keyword>
<evidence type="ECO:0000313" key="8">
    <source>
        <dbReference type="EMBL" id="POM81049.1"/>
    </source>
</evidence>
<name>A0A2P4YTD9_9STRA</name>
<dbReference type="GO" id="GO:0003964">
    <property type="term" value="F:RNA-directed DNA polymerase activity"/>
    <property type="evidence" value="ECO:0007669"/>
    <property type="project" value="UniProtKB-KW"/>
</dbReference>
<keyword evidence="1" id="KW-0808">Transferase</keyword>
<organism evidence="8 9">
    <name type="scientific">Phytophthora palmivora</name>
    <dbReference type="NCBI Taxonomy" id="4796"/>
    <lineage>
        <taxon>Eukaryota</taxon>
        <taxon>Sar</taxon>
        <taxon>Stramenopiles</taxon>
        <taxon>Oomycota</taxon>
        <taxon>Peronosporomycetes</taxon>
        <taxon>Peronosporales</taxon>
        <taxon>Peronosporaceae</taxon>
        <taxon>Phytophthora</taxon>
    </lineage>
</organism>
<proteinExistence type="predicted"/>